<dbReference type="PANTHER" id="PTHR35936">
    <property type="entry name" value="MEMBRANE-BOUND LYTIC MUREIN TRANSGLYCOSYLASE F"/>
    <property type="match status" value="1"/>
</dbReference>
<dbReference type="SUPFAM" id="SSF53850">
    <property type="entry name" value="Periplasmic binding protein-like II"/>
    <property type="match status" value="1"/>
</dbReference>
<proteinExistence type="predicted"/>
<name>C9YCE7_CURXX</name>
<organism evidence="3">
    <name type="scientific">Curvibacter symbiont subsp. Hydra magnipapillata</name>
    <dbReference type="NCBI Taxonomy" id="667019"/>
    <lineage>
        <taxon>Bacteria</taxon>
        <taxon>Pseudomonadati</taxon>
        <taxon>Pseudomonadota</taxon>
        <taxon>Betaproteobacteria</taxon>
        <taxon>Burkholderiales</taxon>
        <taxon>Comamonadaceae</taxon>
        <taxon>Curvibacter</taxon>
    </lineage>
</organism>
<accession>C9YCE7</accession>
<gene>
    <name evidence="3" type="ORF">Csp_C23760</name>
</gene>
<dbReference type="Pfam" id="PF00497">
    <property type="entry name" value="SBP_bac_3"/>
    <property type="match status" value="1"/>
</dbReference>
<feature type="domain" description="Solute-binding protein family 3/N-terminal" evidence="2">
    <location>
        <begin position="59"/>
        <end position="286"/>
    </location>
</feature>
<evidence type="ECO:0000259" key="2">
    <source>
        <dbReference type="SMART" id="SM00062"/>
    </source>
</evidence>
<sequence length="291" mass="32518">MSAHIPWALQALFSFKLADLELSLTPSRRLTLAVSLLAALGAWSTSASAQSLPDLKGRTIVAVTENAYPPLNFKDPKTGQSVGWEYDVFNEIAKRLNAKVDWKLTSWDTMIEAVRKGQFDVGMDGITIKDDRKKQVDFSDAYMVSEQFMMVRANEKRFTDAKGFKANPKLLVGAQNGTTNFYTAVYEVLDGNEKNPRIKLYETFGLSMQALKAGDVDTVLTDGVSSQGYVKAFPDTYKVVGKPMGREEFGFIYKKGSDLVKPINAALKQMKADGTLKKFDQKWFVDYKLNQ</sequence>
<evidence type="ECO:0000256" key="1">
    <source>
        <dbReference type="ARBA" id="ARBA00022729"/>
    </source>
</evidence>
<dbReference type="InterPro" id="IPR001638">
    <property type="entry name" value="Solute-binding_3/MltF_N"/>
</dbReference>
<dbReference type="EMBL" id="FN543105">
    <property type="protein sequence ID" value="CBA30480.1"/>
    <property type="molecule type" value="Genomic_DNA"/>
</dbReference>
<dbReference type="Gene3D" id="3.40.190.10">
    <property type="entry name" value="Periplasmic binding protein-like II"/>
    <property type="match status" value="2"/>
</dbReference>
<dbReference type="SMART" id="SM00062">
    <property type="entry name" value="PBPb"/>
    <property type="match status" value="1"/>
</dbReference>
<protein>
    <recommendedName>
        <fullName evidence="2">Solute-binding protein family 3/N-terminal domain-containing protein</fullName>
    </recommendedName>
</protein>
<dbReference type="AlphaFoldDB" id="C9YCE7"/>
<keyword evidence="1" id="KW-0732">Signal</keyword>
<evidence type="ECO:0000313" key="3">
    <source>
        <dbReference type="EMBL" id="CBA30480.1"/>
    </source>
</evidence>
<reference evidence="3" key="1">
    <citation type="journal article" date="2010" name="Nature">
        <title>The Dynamic genome of Hydra.</title>
        <authorList>
            <person name="Chapman J.A."/>
            <person name="Kirkness E.F."/>
            <person name="Simakov O."/>
            <person name="Hampson S.E."/>
            <person name="Mitros T."/>
            <person name="Weinmaier T."/>
            <person name="Rattei T."/>
            <person name="Balasubramanian P.G."/>
            <person name="Borman J."/>
            <person name="Busam D."/>
            <person name="Disbennett K."/>
            <person name="Pfannkoch C."/>
            <person name="Sumin N."/>
            <person name="Sutton G."/>
            <person name="Viswanathan L."/>
            <person name="Walenz B."/>
            <person name="Goodstein D.M."/>
            <person name="Hellsten U."/>
            <person name="Kawashima T."/>
            <person name="Prochnik S.E."/>
            <person name="Putnam N.H."/>
            <person name="Shu S."/>
            <person name="Blumberg B."/>
            <person name="Dana C.E."/>
            <person name="Gee L."/>
            <person name="Kibler D.F."/>
            <person name="Law L."/>
            <person name="Lindgens D."/>
            <person name="Martinez D.E."/>
            <person name="Peng J."/>
            <person name="Wigge P.A."/>
            <person name="Bertulat B."/>
            <person name="Guder C."/>
            <person name="Nakamura Y."/>
            <person name="Ozbek S."/>
            <person name="Watanabe H."/>
            <person name="Khalturin K."/>
            <person name="Hemmrich G."/>
            <person name="Franke A."/>
            <person name="Augustin R."/>
            <person name="Fraune S."/>
            <person name="Hayakawa E."/>
            <person name="Hayakawa S."/>
            <person name="Hirose M."/>
            <person name="Hwang J."/>
            <person name="Ikeo K."/>
            <person name="Nishimiya-Fujisawa C."/>
            <person name="Ogura A."/>
            <person name="Takahashi T."/>
            <person name="Steinmetz P.R."/>
            <person name="Zhang X."/>
            <person name="Aufschnaiter R."/>
            <person name="Eder M.K."/>
            <person name="Gorny A.K."/>
            <person name="Salvenmoser W."/>
            <person name="Heimberg A.M."/>
            <person name="Wheeler B.M."/>
            <person name="Peterson K.J."/>
            <person name="Boettger A."/>
            <person name="Tischler P."/>
            <person name="Wolf A."/>
            <person name="Gojobori T."/>
            <person name="Remington K.A."/>
            <person name="Strausberg R.L."/>
            <person name="Venter J."/>
            <person name="Technau U."/>
            <person name="Hobmayer B."/>
            <person name="Bosch T.C."/>
            <person name="Holstein T.W."/>
            <person name="Fujisawa T."/>
            <person name="Bode H.R."/>
            <person name="David C.N."/>
            <person name="Rokhsar D.S."/>
            <person name="Steele R.E."/>
        </authorList>
    </citation>
    <scope>NUCLEOTIDE SEQUENCE</scope>
</reference>
<dbReference type="PANTHER" id="PTHR35936:SF35">
    <property type="entry name" value="L-CYSTINE-BINDING PROTEIN TCYJ"/>
    <property type="match status" value="1"/>
</dbReference>